<gene>
    <name evidence="1" type="ORF">CIRG_06378</name>
</gene>
<protein>
    <submittedName>
        <fullName evidence="1">Uncharacterized protein</fullName>
    </submittedName>
</protein>
<dbReference type="AlphaFoldDB" id="A0A0J7B9K1"/>
<accession>A0A0J7B9K1</accession>
<reference evidence="2" key="1">
    <citation type="journal article" date="2010" name="Genome Res.">
        <title>Population genomic sequencing of Coccidioides fungi reveals recent hybridization and transposon control.</title>
        <authorList>
            <person name="Neafsey D.E."/>
            <person name="Barker B.M."/>
            <person name="Sharpton T.J."/>
            <person name="Stajich J.E."/>
            <person name="Park D.J."/>
            <person name="Whiston E."/>
            <person name="Hung C.-Y."/>
            <person name="McMahan C."/>
            <person name="White J."/>
            <person name="Sykes S."/>
            <person name="Heiman D."/>
            <person name="Young S."/>
            <person name="Zeng Q."/>
            <person name="Abouelleil A."/>
            <person name="Aftuck L."/>
            <person name="Bessette D."/>
            <person name="Brown A."/>
            <person name="FitzGerald M."/>
            <person name="Lui A."/>
            <person name="Macdonald J.P."/>
            <person name="Priest M."/>
            <person name="Orbach M.J."/>
            <person name="Galgiani J.N."/>
            <person name="Kirkland T.N."/>
            <person name="Cole G.T."/>
            <person name="Birren B.W."/>
            <person name="Henn M.R."/>
            <person name="Taylor J.W."/>
            <person name="Rounsley S.D."/>
        </authorList>
    </citation>
    <scope>NUCLEOTIDE SEQUENCE [LARGE SCALE GENOMIC DNA]</scope>
    <source>
        <strain evidence="2">RMSCC 2394</strain>
    </source>
</reference>
<proteinExistence type="predicted"/>
<name>A0A0J7B9K1_COCIT</name>
<sequence length="41" mass="4602">MADILARDTMINNEAIKLAIEDLESQETPNYSVTVKKYSVS</sequence>
<dbReference type="EMBL" id="DS028096">
    <property type="protein sequence ID" value="KMP06697.1"/>
    <property type="molecule type" value="Genomic_DNA"/>
</dbReference>
<evidence type="ECO:0000313" key="2">
    <source>
        <dbReference type="Proteomes" id="UP000054565"/>
    </source>
</evidence>
<evidence type="ECO:0000313" key="1">
    <source>
        <dbReference type="EMBL" id="KMP06697.1"/>
    </source>
</evidence>
<dbReference type="Proteomes" id="UP000054565">
    <property type="component" value="Unassembled WGS sequence"/>
</dbReference>
<organism evidence="1 2">
    <name type="scientific">Coccidioides immitis RMSCC 2394</name>
    <dbReference type="NCBI Taxonomy" id="404692"/>
    <lineage>
        <taxon>Eukaryota</taxon>
        <taxon>Fungi</taxon>
        <taxon>Dikarya</taxon>
        <taxon>Ascomycota</taxon>
        <taxon>Pezizomycotina</taxon>
        <taxon>Eurotiomycetes</taxon>
        <taxon>Eurotiomycetidae</taxon>
        <taxon>Onygenales</taxon>
        <taxon>Onygenaceae</taxon>
        <taxon>Coccidioides</taxon>
    </lineage>
</organism>